<organism evidence="2">
    <name type="scientific">uncultured Caudovirales phage</name>
    <dbReference type="NCBI Taxonomy" id="2100421"/>
    <lineage>
        <taxon>Viruses</taxon>
        <taxon>Duplodnaviria</taxon>
        <taxon>Heunggongvirae</taxon>
        <taxon>Uroviricota</taxon>
        <taxon>Caudoviricetes</taxon>
        <taxon>Peduoviridae</taxon>
        <taxon>Maltschvirus</taxon>
        <taxon>Maltschvirus maltsch</taxon>
    </lineage>
</organism>
<proteinExistence type="predicted"/>
<protein>
    <submittedName>
        <fullName evidence="2">Uncharacterized protein</fullName>
    </submittedName>
</protein>
<name>A0A6J5KXJ6_9CAUD</name>
<dbReference type="EMBL" id="LR796190">
    <property type="protein sequence ID" value="CAB4124960.1"/>
    <property type="molecule type" value="Genomic_DNA"/>
</dbReference>
<evidence type="ECO:0000313" key="1">
    <source>
        <dbReference type="EMBL" id="CAB4122728.1"/>
    </source>
</evidence>
<reference evidence="2" key="1">
    <citation type="submission" date="2020-04" db="EMBL/GenBank/DDBJ databases">
        <authorList>
            <person name="Chiriac C."/>
            <person name="Salcher M."/>
            <person name="Ghai R."/>
            <person name="Kavagutti S V."/>
        </authorList>
    </citation>
    <scope>NUCLEOTIDE SEQUENCE</scope>
</reference>
<dbReference type="EMBL" id="LR796166">
    <property type="protein sequence ID" value="CAB4122728.1"/>
    <property type="molecule type" value="Genomic_DNA"/>
</dbReference>
<dbReference type="EMBL" id="LR798280">
    <property type="protein sequence ID" value="CAB5219809.1"/>
    <property type="molecule type" value="Genomic_DNA"/>
</dbReference>
<evidence type="ECO:0000313" key="3">
    <source>
        <dbReference type="EMBL" id="CAB5219809.1"/>
    </source>
</evidence>
<gene>
    <name evidence="3" type="ORF">UFOVP234_16</name>
    <name evidence="1" type="ORF">UFOVP35_55</name>
    <name evidence="2" type="ORF">UFOVP52_68</name>
</gene>
<evidence type="ECO:0000313" key="2">
    <source>
        <dbReference type="EMBL" id="CAB4124960.1"/>
    </source>
</evidence>
<accession>A0A6J5KXJ6</accession>
<sequence>MYISDYDINTDKYYESDESFYVYSAVVETKKEQLIQPGELFDATTGDALAEALTNASPEFMNAYAKLLIDPRDADTARKYLLHLVANYWLHQAEPTAVKYAMQEM</sequence>